<dbReference type="SUPFAM" id="SSF55073">
    <property type="entry name" value="Nucleotide cyclase"/>
    <property type="match status" value="1"/>
</dbReference>
<organism evidence="4 5">
    <name type="scientific">Ramlibacter ginsenosidimutans</name>
    <dbReference type="NCBI Taxonomy" id="502333"/>
    <lineage>
        <taxon>Bacteria</taxon>
        <taxon>Pseudomonadati</taxon>
        <taxon>Pseudomonadota</taxon>
        <taxon>Betaproteobacteria</taxon>
        <taxon>Burkholderiales</taxon>
        <taxon>Comamonadaceae</taxon>
        <taxon>Ramlibacter</taxon>
    </lineage>
</organism>
<keyword evidence="1" id="KW-0812">Transmembrane</keyword>
<feature type="transmembrane region" description="Helical" evidence="1">
    <location>
        <begin position="188"/>
        <end position="211"/>
    </location>
</feature>
<keyword evidence="2" id="KW-0732">Signal</keyword>
<keyword evidence="1" id="KW-1133">Transmembrane helix</keyword>
<proteinExistence type="predicted"/>
<feature type="transmembrane region" description="Helical" evidence="1">
    <location>
        <begin position="341"/>
        <end position="361"/>
    </location>
</feature>
<dbReference type="PANTHER" id="PTHR33121:SF70">
    <property type="entry name" value="SIGNALING PROTEIN YKOW"/>
    <property type="match status" value="1"/>
</dbReference>
<comment type="caution">
    <text evidence="4">The sequence shown here is derived from an EMBL/GenBank/DDBJ whole genome shotgun (WGS) entry which is preliminary data.</text>
</comment>
<evidence type="ECO:0000313" key="4">
    <source>
        <dbReference type="EMBL" id="MBK6004480.1"/>
    </source>
</evidence>
<dbReference type="SMART" id="SM00267">
    <property type="entry name" value="GGDEF"/>
    <property type="match status" value="1"/>
</dbReference>
<dbReference type="Gene3D" id="3.30.70.270">
    <property type="match status" value="1"/>
</dbReference>
<feature type="signal peptide" evidence="2">
    <location>
        <begin position="1"/>
        <end position="27"/>
    </location>
</feature>
<protein>
    <submittedName>
        <fullName evidence="4">Diguanylate cyclase</fullName>
    </submittedName>
</protein>
<dbReference type="InterPro" id="IPR011623">
    <property type="entry name" value="7TMR_DISM_rcpt_extracell_dom1"/>
</dbReference>
<feature type="transmembrane region" description="Helical" evidence="1">
    <location>
        <begin position="218"/>
        <end position="244"/>
    </location>
</feature>
<evidence type="ECO:0000259" key="3">
    <source>
        <dbReference type="PROSITE" id="PS50887"/>
    </source>
</evidence>
<feature type="transmembrane region" description="Helical" evidence="1">
    <location>
        <begin position="283"/>
        <end position="302"/>
    </location>
</feature>
<reference evidence="4" key="1">
    <citation type="journal article" date="2012" name="J. Microbiol. Biotechnol.">
        <title>Ramlibacter ginsenosidimutans sp. nov., with ginsenoside-converting activity.</title>
        <authorList>
            <person name="Wang L."/>
            <person name="An D.S."/>
            <person name="Kim S.G."/>
            <person name="Jin F.X."/>
            <person name="Kim S.C."/>
            <person name="Lee S.T."/>
            <person name="Im W.T."/>
        </authorList>
    </citation>
    <scope>NUCLEOTIDE SEQUENCE</scope>
    <source>
        <strain evidence="4">KACC 17527</strain>
    </source>
</reference>
<keyword evidence="5" id="KW-1185">Reference proteome</keyword>
<dbReference type="GO" id="GO:0071111">
    <property type="term" value="F:cyclic-guanylate-specific phosphodiesterase activity"/>
    <property type="evidence" value="ECO:0007669"/>
    <property type="project" value="InterPro"/>
</dbReference>
<evidence type="ECO:0000256" key="2">
    <source>
        <dbReference type="SAM" id="SignalP"/>
    </source>
</evidence>
<dbReference type="InterPro" id="IPR000160">
    <property type="entry name" value="GGDEF_dom"/>
</dbReference>
<dbReference type="InterPro" id="IPR011622">
    <property type="entry name" value="7TMR_DISM_rcpt_extracell_dom2"/>
</dbReference>
<dbReference type="RefSeq" id="WP_201165879.1">
    <property type="nucleotide sequence ID" value="NZ_JAEPWM010000001.1"/>
</dbReference>
<feature type="domain" description="GGDEF" evidence="3">
    <location>
        <begin position="438"/>
        <end position="571"/>
    </location>
</feature>
<name>A0A934TNU1_9BURK</name>
<feature type="transmembrane region" description="Helical" evidence="1">
    <location>
        <begin position="373"/>
        <end position="392"/>
    </location>
</feature>
<feature type="transmembrane region" description="Helical" evidence="1">
    <location>
        <begin position="256"/>
        <end position="276"/>
    </location>
</feature>
<dbReference type="InterPro" id="IPR050706">
    <property type="entry name" value="Cyclic-di-GMP_PDE-like"/>
</dbReference>
<dbReference type="InterPro" id="IPR029787">
    <property type="entry name" value="Nucleotide_cyclase"/>
</dbReference>
<dbReference type="EMBL" id="JAEPWM010000001">
    <property type="protein sequence ID" value="MBK6004480.1"/>
    <property type="molecule type" value="Genomic_DNA"/>
</dbReference>
<evidence type="ECO:0000256" key="1">
    <source>
        <dbReference type="SAM" id="Phobius"/>
    </source>
</evidence>
<dbReference type="AlphaFoldDB" id="A0A934TNU1"/>
<feature type="chain" id="PRO_5037932831" evidence="2">
    <location>
        <begin position="28"/>
        <end position="580"/>
    </location>
</feature>
<dbReference type="InterPro" id="IPR043128">
    <property type="entry name" value="Rev_trsase/Diguanyl_cyclase"/>
</dbReference>
<dbReference type="PROSITE" id="PS50887">
    <property type="entry name" value="GGDEF"/>
    <property type="match status" value="1"/>
</dbReference>
<keyword evidence="1" id="KW-0472">Membrane</keyword>
<sequence>MGWIACRRKVAALLFLALLVLAGPAAARAVLQLNSGAQPVSLADAGDAWLDDSGKATVEDVARNPNLRWHHTAADNIYKLAGGKALWIRFTVPPTTTNERWYLEVIYPGVDRVEVFVKNAAGEWTSRVAGDSIPVASWPVPHRHPVMPLAVSATEPRVHYLKIENGTIFGAPLEFVSENYLGYTEQSVALGLGVYLGLVVLAVILAGIGGVSLQDKGYWLFSISAVMMWLCQATLTGLAGLFLWPNWAWWNNMAPQISPLFAIASLQVFFAEVVSLRERGLRIYRALVAGALAAFPLAIYLMITPDVMERLNLIVLYVCGASIAGLAVVVWAAMRGDRYAPWLLLGCLPVAVGAGFPLARAAGLIPVSFMTQYGMQIVIAIELPVLLIVLALRSQHRREHVRRIQGLDRIDPATGLINAAVFHERLVRLIARSQRLKFRSAMLLVDIGNIDQIRRQFDPDSARELTLRVAGRLLSVAREIDTVARLSDHRFGVLLEGPLHADEVAEAGPRIVARCLMPFKGRPLEWSAHVRVAQALIPMDGTDPSQLIGRLETLLASAPADSRRAVFTLPRSSTPAALMS</sequence>
<feature type="transmembrane region" description="Helical" evidence="1">
    <location>
        <begin position="314"/>
        <end position="334"/>
    </location>
</feature>
<evidence type="ECO:0000313" key="5">
    <source>
        <dbReference type="Proteomes" id="UP000630528"/>
    </source>
</evidence>
<dbReference type="Pfam" id="PF00990">
    <property type="entry name" value="GGDEF"/>
    <property type="match status" value="1"/>
</dbReference>
<accession>A0A934TNU1</accession>
<gene>
    <name evidence="4" type="ORF">JJB11_00120</name>
</gene>
<reference evidence="4" key="2">
    <citation type="submission" date="2021-01" db="EMBL/GenBank/DDBJ databases">
        <authorList>
            <person name="Kang M."/>
        </authorList>
    </citation>
    <scope>NUCLEOTIDE SEQUENCE</scope>
    <source>
        <strain evidence="4">KACC 17527</strain>
    </source>
</reference>
<dbReference type="Pfam" id="PF07695">
    <property type="entry name" value="7TMR-DISM_7TM"/>
    <property type="match status" value="1"/>
</dbReference>
<dbReference type="Gene3D" id="2.60.40.2380">
    <property type="match status" value="1"/>
</dbReference>
<dbReference type="PANTHER" id="PTHR33121">
    <property type="entry name" value="CYCLIC DI-GMP PHOSPHODIESTERASE PDEF"/>
    <property type="match status" value="1"/>
</dbReference>
<dbReference type="Proteomes" id="UP000630528">
    <property type="component" value="Unassembled WGS sequence"/>
</dbReference>
<dbReference type="Pfam" id="PF07696">
    <property type="entry name" value="7TMR-DISMED2"/>
    <property type="match status" value="1"/>
</dbReference>